<organism evidence="1 2">
    <name type="scientific">Schistosoma mattheei</name>
    <dbReference type="NCBI Taxonomy" id="31246"/>
    <lineage>
        <taxon>Eukaryota</taxon>
        <taxon>Metazoa</taxon>
        <taxon>Spiralia</taxon>
        <taxon>Lophotrochozoa</taxon>
        <taxon>Platyhelminthes</taxon>
        <taxon>Trematoda</taxon>
        <taxon>Digenea</taxon>
        <taxon>Strigeidida</taxon>
        <taxon>Schistosomatoidea</taxon>
        <taxon>Schistosomatidae</taxon>
        <taxon>Schistosoma</taxon>
    </lineage>
</organism>
<protein>
    <submittedName>
        <fullName evidence="1">Uncharacterized protein</fullName>
    </submittedName>
</protein>
<accession>A0A3P8FRL8</accession>
<sequence length="153" mass="17393">MQYLLVMFGEYGCLHSELNSYFLCLLPVVEKINGVIISLRRSLSLSIELLSTESEFALTHRPVAFNRLSNSSRISDFTSISIQFLVDLLLPNISTHVSLPSGRIFLIIQCLGQFPWFCGELLNYGFGPWIKSVFDCLNLYLSYAGVIFNSWPR</sequence>
<gene>
    <name evidence="1" type="ORF">SMTD_LOCUS19165</name>
</gene>
<proteinExistence type="predicted"/>
<reference evidence="1 2" key="1">
    <citation type="submission" date="2018-11" db="EMBL/GenBank/DDBJ databases">
        <authorList>
            <consortium name="Pathogen Informatics"/>
        </authorList>
    </citation>
    <scope>NUCLEOTIDE SEQUENCE [LARGE SCALE GENOMIC DNA]</scope>
    <source>
        <strain>Denwood</strain>
        <strain evidence="2">Zambia</strain>
    </source>
</reference>
<dbReference type="EMBL" id="UZAL01041796">
    <property type="protein sequence ID" value="VDP79062.1"/>
    <property type="molecule type" value="Genomic_DNA"/>
</dbReference>
<name>A0A3P8FRL8_9TREM</name>
<evidence type="ECO:0000313" key="2">
    <source>
        <dbReference type="Proteomes" id="UP000269396"/>
    </source>
</evidence>
<keyword evidence="2" id="KW-1185">Reference proteome</keyword>
<dbReference type="AlphaFoldDB" id="A0A3P8FRL8"/>
<evidence type="ECO:0000313" key="1">
    <source>
        <dbReference type="EMBL" id="VDP79062.1"/>
    </source>
</evidence>
<dbReference type="Proteomes" id="UP000269396">
    <property type="component" value="Unassembled WGS sequence"/>
</dbReference>